<evidence type="ECO:0000256" key="2">
    <source>
        <dbReference type="SAM" id="Phobius"/>
    </source>
</evidence>
<feature type="compositionally biased region" description="Basic and acidic residues" evidence="1">
    <location>
        <begin position="104"/>
        <end position="117"/>
    </location>
</feature>
<keyword evidence="2" id="KW-1133">Transmembrane helix</keyword>
<reference evidence="3" key="1">
    <citation type="submission" date="2018-05" db="EMBL/GenBank/DDBJ databases">
        <authorList>
            <person name="Lanie J.A."/>
            <person name="Ng W.-L."/>
            <person name="Kazmierczak K.M."/>
            <person name="Andrzejewski T.M."/>
            <person name="Davidsen T.M."/>
            <person name="Wayne K.J."/>
            <person name="Tettelin H."/>
            <person name="Glass J.I."/>
            <person name="Rusch D."/>
            <person name="Podicherti R."/>
            <person name="Tsui H.-C.T."/>
            <person name="Winkler M.E."/>
        </authorList>
    </citation>
    <scope>NUCLEOTIDE SEQUENCE</scope>
</reference>
<keyword evidence="2" id="KW-0812">Transmembrane</keyword>
<feature type="non-terminal residue" evidence="3">
    <location>
        <position position="1"/>
    </location>
</feature>
<dbReference type="EMBL" id="UINC01100920">
    <property type="protein sequence ID" value="SVC61347.1"/>
    <property type="molecule type" value="Genomic_DNA"/>
</dbReference>
<name>A0A382NM18_9ZZZZ</name>
<keyword evidence="2" id="KW-0472">Membrane</keyword>
<gene>
    <name evidence="3" type="ORF">METZ01_LOCUS314201</name>
</gene>
<feature type="transmembrane region" description="Helical" evidence="2">
    <location>
        <begin position="140"/>
        <end position="159"/>
    </location>
</feature>
<sequence>RAAGAWDACRLYEYDLSMVDSDTPDGDLSKAEDAGGRVFDPDAEKLVYEMEGWTADLQSAFCDLLGRHGIPYEFDAAGDLVVGAVDEEAADSALDAFLGEAEEHKELDRRSGDRRITAGEQQSNGQQEPLSRQQLMNKGWKRLAAVFIFFGVLAIGHLADDQQGNSLTQYEMPQMEEADIDASVERLRISNMASGMGLTDSELRCVVTTFFDPSKWESGEVLALQARQMLSRDLPALMPGKSISDRPPKAIVTRWVAAFDACTDLREFLGNTWALSDGLPPDWVTCITEELSDEALAAAFFDEAVFNYEDDVAQLELEIEYITDSVCPVPPLP</sequence>
<accession>A0A382NM18</accession>
<dbReference type="AlphaFoldDB" id="A0A382NM18"/>
<feature type="region of interest" description="Disordered" evidence="1">
    <location>
        <begin position="104"/>
        <end position="131"/>
    </location>
</feature>
<evidence type="ECO:0000256" key="1">
    <source>
        <dbReference type="SAM" id="MobiDB-lite"/>
    </source>
</evidence>
<proteinExistence type="predicted"/>
<protein>
    <submittedName>
        <fullName evidence="3">Uncharacterized protein</fullName>
    </submittedName>
</protein>
<organism evidence="3">
    <name type="scientific">marine metagenome</name>
    <dbReference type="NCBI Taxonomy" id="408172"/>
    <lineage>
        <taxon>unclassified sequences</taxon>
        <taxon>metagenomes</taxon>
        <taxon>ecological metagenomes</taxon>
    </lineage>
</organism>
<evidence type="ECO:0000313" key="3">
    <source>
        <dbReference type="EMBL" id="SVC61347.1"/>
    </source>
</evidence>
<feature type="compositionally biased region" description="Polar residues" evidence="1">
    <location>
        <begin position="119"/>
        <end position="131"/>
    </location>
</feature>